<feature type="signal peptide" evidence="3">
    <location>
        <begin position="1"/>
        <end position="24"/>
    </location>
</feature>
<keyword evidence="2" id="KW-0378">Hydrolase</keyword>
<evidence type="ECO:0000313" key="5">
    <source>
        <dbReference type="EMBL" id="PIA15118.1"/>
    </source>
</evidence>
<dbReference type="AlphaFoldDB" id="A0A2G5B7X7"/>
<dbReference type="InterPro" id="IPR002168">
    <property type="entry name" value="Lipase_GDXG_HIS_AS"/>
</dbReference>
<dbReference type="Proteomes" id="UP000242474">
    <property type="component" value="Unassembled WGS sequence"/>
</dbReference>
<gene>
    <name evidence="5" type="ORF">COEREDRAFT_82313</name>
</gene>
<dbReference type="InterPro" id="IPR029058">
    <property type="entry name" value="AB_hydrolase_fold"/>
</dbReference>
<dbReference type="Gene3D" id="3.40.50.1820">
    <property type="entry name" value="alpha/beta hydrolase"/>
    <property type="match status" value="1"/>
</dbReference>
<keyword evidence="6" id="KW-1185">Reference proteome</keyword>
<reference evidence="5 6" key="1">
    <citation type="journal article" date="2015" name="Genome Biol. Evol.">
        <title>Phylogenomic analyses indicate that early fungi evolved digesting cell walls of algal ancestors of land plants.</title>
        <authorList>
            <person name="Chang Y."/>
            <person name="Wang S."/>
            <person name="Sekimoto S."/>
            <person name="Aerts A.L."/>
            <person name="Choi C."/>
            <person name="Clum A."/>
            <person name="LaButti K.M."/>
            <person name="Lindquist E.A."/>
            <person name="Yee Ngan C."/>
            <person name="Ohm R.A."/>
            <person name="Salamov A.A."/>
            <person name="Grigoriev I.V."/>
            <person name="Spatafora J.W."/>
            <person name="Berbee M.L."/>
        </authorList>
    </citation>
    <scope>NUCLEOTIDE SEQUENCE [LARGE SCALE GENOMIC DNA]</scope>
    <source>
        <strain evidence="5 6">NRRL 1564</strain>
    </source>
</reference>
<dbReference type="Pfam" id="PF07859">
    <property type="entry name" value="Abhydrolase_3"/>
    <property type="match status" value="1"/>
</dbReference>
<organism evidence="5 6">
    <name type="scientific">Coemansia reversa (strain ATCC 12441 / NRRL 1564)</name>
    <dbReference type="NCBI Taxonomy" id="763665"/>
    <lineage>
        <taxon>Eukaryota</taxon>
        <taxon>Fungi</taxon>
        <taxon>Fungi incertae sedis</taxon>
        <taxon>Zoopagomycota</taxon>
        <taxon>Kickxellomycotina</taxon>
        <taxon>Kickxellomycetes</taxon>
        <taxon>Kickxellales</taxon>
        <taxon>Kickxellaceae</taxon>
        <taxon>Coemansia</taxon>
    </lineage>
</organism>
<keyword evidence="3" id="KW-0732">Signal</keyword>
<dbReference type="PANTHER" id="PTHR48081">
    <property type="entry name" value="AB HYDROLASE SUPERFAMILY PROTEIN C4A8.06C"/>
    <property type="match status" value="1"/>
</dbReference>
<dbReference type="PROSITE" id="PS01173">
    <property type="entry name" value="LIPASE_GDXG_HIS"/>
    <property type="match status" value="1"/>
</dbReference>
<name>A0A2G5B7X7_COERN</name>
<dbReference type="GO" id="GO:0016787">
    <property type="term" value="F:hydrolase activity"/>
    <property type="evidence" value="ECO:0007669"/>
    <property type="project" value="UniProtKB-KW"/>
</dbReference>
<evidence type="ECO:0000259" key="4">
    <source>
        <dbReference type="Pfam" id="PF07859"/>
    </source>
</evidence>
<evidence type="ECO:0000313" key="6">
    <source>
        <dbReference type="Proteomes" id="UP000242474"/>
    </source>
</evidence>
<proteinExistence type="inferred from homology"/>
<evidence type="ECO:0000256" key="2">
    <source>
        <dbReference type="ARBA" id="ARBA00022801"/>
    </source>
</evidence>
<dbReference type="PANTHER" id="PTHR48081:SF8">
    <property type="entry name" value="ALPHA_BETA HYDROLASE FOLD-3 DOMAIN-CONTAINING PROTEIN-RELATED"/>
    <property type="match status" value="1"/>
</dbReference>
<dbReference type="SUPFAM" id="SSF53474">
    <property type="entry name" value="alpha/beta-Hydrolases"/>
    <property type="match status" value="1"/>
</dbReference>
<protein>
    <recommendedName>
        <fullName evidence="4">Alpha/beta hydrolase fold-3 domain-containing protein</fullName>
    </recommendedName>
</protein>
<dbReference type="STRING" id="763665.A0A2G5B7X7"/>
<dbReference type="EMBL" id="KZ303510">
    <property type="protein sequence ID" value="PIA15118.1"/>
    <property type="molecule type" value="Genomic_DNA"/>
</dbReference>
<dbReference type="OrthoDB" id="408631at2759"/>
<dbReference type="InterPro" id="IPR050300">
    <property type="entry name" value="GDXG_lipolytic_enzyme"/>
</dbReference>
<evidence type="ECO:0000256" key="3">
    <source>
        <dbReference type="SAM" id="SignalP"/>
    </source>
</evidence>
<feature type="domain" description="Alpha/beta hydrolase fold-3" evidence="4">
    <location>
        <begin position="170"/>
        <end position="386"/>
    </location>
</feature>
<feature type="chain" id="PRO_5013908751" description="Alpha/beta hydrolase fold-3 domain-containing protein" evidence="3">
    <location>
        <begin position="25"/>
        <end position="408"/>
    </location>
</feature>
<accession>A0A2G5B7X7</accession>
<evidence type="ECO:0000256" key="1">
    <source>
        <dbReference type="ARBA" id="ARBA00010515"/>
    </source>
</evidence>
<dbReference type="InterPro" id="IPR013094">
    <property type="entry name" value="AB_hydrolase_3"/>
</dbReference>
<sequence length="408" mass="44979">MPELFAKATLIISMAAVAAQSTLSYYIKGPRCPKWPLWFQVHRDAIHRAIRTEPKSQPTDEVIDQIDFEQVAAENMKWDLPESVISAEIGTYRKYYIEVSDVPIDPALAFADCGLAGTKLTALTAADCTENGSLRKIPYELTVPASLRLSTTENTDAFASTPLFPGERIILYLHGGAYKLGSAASHRGLTGRIANHAGLRCITIDYRLAPLHPFPAQLHDAYISFMYLLTRGFKPTDIVIAGDSAGGNLSLALVVLLRKACISVRGLLLLSPWSDLTTERPSLKRNAKFDFLCAPPLASPLNPARTFYAPGRKLSAEMLDEMAHPLISPVYADFVDFPPTLIQAGEKEIIVDEISQLFENIAAANPHADRKRYVYECYADMIHVFQQFLNLPDAQQAIARAGAFIKAL</sequence>
<comment type="similarity">
    <text evidence="1">Belongs to the 'GDXG' lipolytic enzyme family.</text>
</comment>